<dbReference type="PIRSF" id="PIRSF035875">
    <property type="entry name" value="RNase_BN"/>
    <property type="match status" value="1"/>
</dbReference>
<dbReference type="Proteomes" id="UP000239263">
    <property type="component" value="Unassembled WGS sequence"/>
</dbReference>
<accession>A0A2S7X0G7</accession>
<dbReference type="RefSeq" id="WP_105056689.1">
    <property type="nucleotide sequence ID" value="NZ_CAWNRT010000003.1"/>
</dbReference>
<keyword evidence="4 7" id="KW-0812">Transmembrane</keyword>
<feature type="transmembrane region" description="Helical" evidence="7">
    <location>
        <begin position="237"/>
        <end position="262"/>
    </location>
</feature>
<dbReference type="OrthoDB" id="9808671at2"/>
<dbReference type="EMBL" id="MSCO01000003">
    <property type="protein sequence ID" value="PQJ83265.1"/>
    <property type="molecule type" value="Genomic_DNA"/>
</dbReference>
<feature type="transmembrane region" description="Helical" evidence="7">
    <location>
        <begin position="180"/>
        <end position="198"/>
    </location>
</feature>
<dbReference type="GO" id="GO:0005886">
    <property type="term" value="C:plasma membrane"/>
    <property type="evidence" value="ECO:0007669"/>
    <property type="project" value="UniProtKB-SubCell"/>
</dbReference>
<comment type="subcellular location">
    <subcellularLocation>
        <location evidence="1 7">Cell membrane</location>
        <topology evidence="1 7">Multi-pass membrane protein</topology>
    </subcellularLocation>
</comment>
<comment type="similarity">
    <text evidence="7">Belongs to the UPF0761 family.</text>
</comment>
<keyword evidence="3" id="KW-0997">Cell inner membrane</keyword>
<dbReference type="Pfam" id="PF03631">
    <property type="entry name" value="Virul_fac_BrkB"/>
    <property type="match status" value="1"/>
</dbReference>
<proteinExistence type="inferred from homology"/>
<feature type="transmembrane region" description="Helical" evidence="7">
    <location>
        <begin position="137"/>
        <end position="160"/>
    </location>
</feature>
<comment type="caution">
    <text evidence="8">The sequence shown here is derived from an EMBL/GenBank/DDBJ whole genome shotgun (WGS) entry which is preliminary data.</text>
</comment>
<dbReference type="NCBIfam" id="TIGR00765">
    <property type="entry name" value="yihY_not_rbn"/>
    <property type="match status" value="1"/>
</dbReference>
<evidence type="ECO:0000313" key="8">
    <source>
        <dbReference type="EMBL" id="PQJ83265.1"/>
    </source>
</evidence>
<keyword evidence="2 7" id="KW-1003">Cell membrane</keyword>
<evidence type="ECO:0000256" key="7">
    <source>
        <dbReference type="HAMAP-Rule" id="MF_00672"/>
    </source>
</evidence>
<dbReference type="InterPro" id="IPR017039">
    <property type="entry name" value="Virul_fac_BrkB"/>
</dbReference>
<protein>
    <recommendedName>
        <fullName evidence="7">UPF0761 membrane protein BTO22_17910</fullName>
    </recommendedName>
</protein>
<feature type="transmembrane region" description="Helical" evidence="7">
    <location>
        <begin position="97"/>
        <end position="116"/>
    </location>
</feature>
<evidence type="ECO:0000256" key="1">
    <source>
        <dbReference type="ARBA" id="ARBA00004651"/>
    </source>
</evidence>
<evidence type="ECO:0000313" key="9">
    <source>
        <dbReference type="Proteomes" id="UP000239263"/>
    </source>
</evidence>
<evidence type="ECO:0000256" key="4">
    <source>
        <dbReference type="ARBA" id="ARBA00022692"/>
    </source>
</evidence>
<evidence type="ECO:0000256" key="6">
    <source>
        <dbReference type="ARBA" id="ARBA00023136"/>
    </source>
</evidence>
<reference evidence="8 9" key="1">
    <citation type="submission" date="2016-12" db="EMBL/GenBank/DDBJ databases">
        <title>Diversity of luminous bacteria.</title>
        <authorList>
            <person name="Yoshizawa S."/>
            <person name="Kogure K."/>
        </authorList>
    </citation>
    <scope>NUCLEOTIDE SEQUENCE [LARGE SCALE GENOMIC DNA]</scope>
    <source>
        <strain evidence="8 9">ATCC 33715</strain>
    </source>
</reference>
<dbReference type="AlphaFoldDB" id="A0A2S7X0G7"/>
<dbReference type="PANTHER" id="PTHR30213">
    <property type="entry name" value="INNER MEMBRANE PROTEIN YHJD"/>
    <property type="match status" value="1"/>
</dbReference>
<sequence>MEEKFKHTLRISWSYFLFLKQRILHDRLTVSAGYMAYITLLSLVPLITVLLSVLSQFPIFSGAGETVQAFVIQNFVPAASDAVEGSLKEFISNTGKMTAVGSGFLFVASVMLISAIDRSLNYIWRVKKKRRPMYSFSLYWMILTLGPLLVGASIAATSYVTSLNIMEDEIVSSFYRTLLGWLPIILSFSAFVGLYLLVPNKKIRIRHALIGAMSAGCLFEISKVGFAQYITQFPSYQVIYGALAAVPILFVWVYLCWIIVLIGAEITASLGEFDEWLAGKVSSNVLESDIKALTQQQGFIESDSTDPESK</sequence>
<dbReference type="NCBIfam" id="NF002457">
    <property type="entry name" value="PRK01637.1"/>
    <property type="match status" value="1"/>
</dbReference>
<name>A0A2S7X0G7_9GAMM</name>
<keyword evidence="5 7" id="KW-1133">Transmembrane helix</keyword>
<dbReference type="HAMAP" id="MF_00672">
    <property type="entry name" value="UPF0761"/>
    <property type="match status" value="1"/>
</dbReference>
<feature type="transmembrane region" description="Helical" evidence="7">
    <location>
        <begin position="210"/>
        <end position="231"/>
    </location>
</feature>
<gene>
    <name evidence="8" type="ORF">BTO22_17910</name>
</gene>
<evidence type="ECO:0000256" key="3">
    <source>
        <dbReference type="ARBA" id="ARBA00022519"/>
    </source>
</evidence>
<dbReference type="PANTHER" id="PTHR30213:SF0">
    <property type="entry name" value="UPF0761 MEMBRANE PROTEIN YIHY"/>
    <property type="match status" value="1"/>
</dbReference>
<dbReference type="InterPro" id="IPR023679">
    <property type="entry name" value="UPF0761_bac"/>
</dbReference>
<feature type="transmembrane region" description="Helical" evidence="7">
    <location>
        <begin position="34"/>
        <end position="54"/>
    </location>
</feature>
<keyword evidence="6 7" id="KW-0472">Membrane</keyword>
<evidence type="ECO:0000256" key="5">
    <source>
        <dbReference type="ARBA" id="ARBA00022989"/>
    </source>
</evidence>
<organism evidence="8 9">
    <name type="scientific">Aliivibrio sifiae</name>
    <dbReference type="NCBI Taxonomy" id="566293"/>
    <lineage>
        <taxon>Bacteria</taxon>
        <taxon>Pseudomonadati</taxon>
        <taxon>Pseudomonadota</taxon>
        <taxon>Gammaproteobacteria</taxon>
        <taxon>Vibrionales</taxon>
        <taxon>Vibrionaceae</taxon>
        <taxon>Aliivibrio</taxon>
    </lineage>
</organism>
<evidence type="ECO:0000256" key="2">
    <source>
        <dbReference type="ARBA" id="ARBA00022475"/>
    </source>
</evidence>